<evidence type="ECO:0000259" key="1">
    <source>
        <dbReference type="Pfam" id="PF13439"/>
    </source>
</evidence>
<dbReference type="SUPFAM" id="SSF53756">
    <property type="entry name" value="UDP-Glycosyltransferase/glycogen phosphorylase"/>
    <property type="match status" value="1"/>
</dbReference>
<proteinExistence type="predicted"/>
<reference evidence="2" key="2">
    <citation type="journal article" date="2021" name="PeerJ">
        <title>Extensive microbial diversity within the chicken gut microbiome revealed by metagenomics and culture.</title>
        <authorList>
            <person name="Gilroy R."/>
            <person name="Ravi A."/>
            <person name="Getino M."/>
            <person name="Pursley I."/>
            <person name="Horton D.L."/>
            <person name="Alikhan N.F."/>
            <person name="Baker D."/>
            <person name="Gharbi K."/>
            <person name="Hall N."/>
            <person name="Watson M."/>
            <person name="Adriaenssens E.M."/>
            <person name="Foster-Nyarko E."/>
            <person name="Jarju S."/>
            <person name="Secka A."/>
            <person name="Antonio M."/>
            <person name="Oren A."/>
            <person name="Chaudhuri R.R."/>
            <person name="La Ragione R."/>
            <person name="Hildebrand F."/>
            <person name="Pallen M.J."/>
        </authorList>
    </citation>
    <scope>NUCLEOTIDE SEQUENCE</scope>
    <source>
        <strain evidence="2">B2-16538</strain>
    </source>
</reference>
<evidence type="ECO:0000313" key="2">
    <source>
        <dbReference type="EMBL" id="MBO8485386.1"/>
    </source>
</evidence>
<reference evidence="2" key="1">
    <citation type="submission" date="2020-10" db="EMBL/GenBank/DDBJ databases">
        <authorList>
            <person name="Gilroy R."/>
        </authorList>
    </citation>
    <scope>NUCLEOTIDE SEQUENCE</scope>
    <source>
        <strain evidence="2">B2-16538</strain>
    </source>
</reference>
<dbReference type="EMBL" id="JADILX010000052">
    <property type="protein sequence ID" value="MBO8485386.1"/>
    <property type="molecule type" value="Genomic_DNA"/>
</dbReference>
<dbReference type="InterPro" id="IPR028098">
    <property type="entry name" value="Glyco_trans_4-like_N"/>
</dbReference>
<evidence type="ECO:0000313" key="3">
    <source>
        <dbReference type="Proteomes" id="UP000823750"/>
    </source>
</evidence>
<feature type="domain" description="Glycosyltransferase subfamily 4-like N-terminal" evidence="1">
    <location>
        <begin position="107"/>
        <end position="233"/>
    </location>
</feature>
<name>A0A9D9J2J6_9BACT</name>
<dbReference type="Pfam" id="PF13439">
    <property type="entry name" value="Glyco_transf_4"/>
    <property type="match status" value="1"/>
</dbReference>
<dbReference type="Proteomes" id="UP000823750">
    <property type="component" value="Unassembled WGS sequence"/>
</dbReference>
<accession>A0A9D9J2J6</accession>
<comment type="caution">
    <text evidence="2">The sequence shown here is derived from an EMBL/GenBank/DDBJ whole genome shotgun (WGS) entry which is preliminary data.</text>
</comment>
<sequence>MKRVLVITYYWPPSGGSGVQRWVKFSKYLPENGWQPVIYTPENPDLTTRDKTLGEEIPECAEVIRRPIFEPYGLGRRLFGKDAASQTEVNPINAQHKSLKQRLMMAIRGNFFIPDPRCMWIGPSVRFLKKYLHRHPVDIIVSTGPPHSMHLIARKVALATGIPWIADFRDPWTKMFYFKHLHLGRWAGHRHRVLEQKVLDDASVIVAVSPLVQQDFKDMTTTPVKLITNGYDESDFEQVVEPDGYFNLVHTGLFASDGNPESLWKALADKCRTDPEFKDMLRIRLAGKTDREIIMSIREYGLDGNLFDLGYQSHQTAVREQKGASVLLLPLRKEPEYKAVLPGKLFEYLASCRPVLGIGQTDGAMATIIRDTKAGEVFDWDEEAGISGYINRCWEQFKAGTLEVSGDNIEQYSRRALSKKMAGLMESLINSDIQK</sequence>
<dbReference type="GO" id="GO:0016757">
    <property type="term" value="F:glycosyltransferase activity"/>
    <property type="evidence" value="ECO:0007669"/>
    <property type="project" value="UniProtKB-ARBA"/>
</dbReference>
<protein>
    <submittedName>
        <fullName evidence="2">Glycosyltransferase</fullName>
    </submittedName>
</protein>
<dbReference type="AlphaFoldDB" id="A0A9D9J2J6"/>
<dbReference type="Gene3D" id="3.40.50.2000">
    <property type="entry name" value="Glycogen Phosphorylase B"/>
    <property type="match status" value="2"/>
</dbReference>
<organism evidence="2 3">
    <name type="scientific">Candidatus Cryptobacteroides excrementavium</name>
    <dbReference type="NCBI Taxonomy" id="2840759"/>
    <lineage>
        <taxon>Bacteria</taxon>
        <taxon>Pseudomonadati</taxon>
        <taxon>Bacteroidota</taxon>
        <taxon>Bacteroidia</taxon>
        <taxon>Bacteroidales</taxon>
        <taxon>Candidatus Cryptobacteroides</taxon>
    </lineage>
</organism>
<gene>
    <name evidence="2" type="ORF">IAB78_03060</name>
</gene>